<feature type="transmembrane region" description="Helical" evidence="2">
    <location>
        <begin position="109"/>
        <end position="133"/>
    </location>
</feature>
<proteinExistence type="predicted"/>
<feature type="transmembrane region" description="Helical" evidence="2">
    <location>
        <begin position="326"/>
        <end position="343"/>
    </location>
</feature>
<organism evidence="3 4">
    <name type="scientific">Oxobacter pfennigii</name>
    <dbReference type="NCBI Taxonomy" id="36849"/>
    <lineage>
        <taxon>Bacteria</taxon>
        <taxon>Bacillati</taxon>
        <taxon>Bacillota</taxon>
        <taxon>Clostridia</taxon>
        <taxon>Eubacteriales</taxon>
        <taxon>Clostridiaceae</taxon>
        <taxon>Oxobacter</taxon>
    </lineage>
</organism>
<evidence type="ECO:0000313" key="4">
    <source>
        <dbReference type="Proteomes" id="UP000050326"/>
    </source>
</evidence>
<feature type="transmembrane region" description="Helical" evidence="2">
    <location>
        <begin position="12"/>
        <end position="32"/>
    </location>
</feature>
<feature type="transmembrane region" description="Helical" evidence="2">
    <location>
        <begin position="44"/>
        <end position="67"/>
    </location>
</feature>
<feature type="transmembrane region" description="Helical" evidence="2">
    <location>
        <begin position="303"/>
        <end position="320"/>
    </location>
</feature>
<evidence type="ECO:0000256" key="1">
    <source>
        <dbReference type="ARBA" id="ARBA00022847"/>
    </source>
</evidence>
<keyword evidence="1" id="KW-0769">Symport</keyword>
<dbReference type="InterPro" id="IPR039672">
    <property type="entry name" value="MFS_2"/>
</dbReference>
<dbReference type="GO" id="GO:0005886">
    <property type="term" value="C:plasma membrane"/>
    <property type="evidence" value="ECO:0007669"/>
    <property type="project" value="TreeGrafter"/>
</dbReference>
<gene>
    <name evidence="3" type="primary">melB_1</name>
    <name evidence="3" type="ORF">OXPF_26640</name>
</gene>
<feature type="transmembrane region" description="Helical" evidence="2">
    <location>
        <begin position="154"/>
        <end position="177"/>
    </location>
</feature>
<dbReference type="EMBL" id="LKET01000035">
    <property type="protein sequence ID" value="KPU43804.1"/>
    <property type="molecule type" value="Genomic_DNA"/>
</dbReference>
<sequence>MAKLSNKDINAYSFYSFSSNFGNTMPLSYLNMFLTENLGYGPAVMGSILLVARILDFSVGLVSGSIFQKTNLKWGKYRSWLIILRWVVFSGITIQFLNTSALPMGARVVITFIGYGMLHFSMNFIQTAQFGVLSSMAGSDMEDRSRLSIRSSQWTAASMILTSAVTLPFITFLAKFIGDSNAFSATAILFALFMAIGNMVISKASEKYDLPAPKDAVSNTKSIKINDLVKSIVTNDQLLVYIIASSIYFIAIMTVSGIAAYYFIYVLGDRLLMSVQLTVTTAFGLVASLIGPKIGKMLGKKNAMVYGLFIQAACGVGVAIFAKNSLIVYIVFNCVMSVARYFFTGFGPNYVLDTGEYGYYRSGKDYRATATGLYTIPMKLGMAFGGAISAYGLALIGYKAGMTATPEFINNFMWILGGIPAALYALSGLIMLIGYKITDADAAKYAAANAEKAKAAAANA</sequence>
<feature type="transmembrane region" description="Helical" evidence="2">
    <location>
        <begin position="79"/>
        <end position="97"/>
    </location>
</feature>
<keyword evidence="2" id="KW-0472">Membrane</keyword>
<dbReference type="GO" id="GO:0008643">
    <property type="term" value="P:carbohydrate transport"/>
    <property type="evidence" value="ECO:0007669"/>
    <property type="project" value="InterPro"/>
</dbReference>
<feature type="transmembrane region" description="Helical" evidence="2">
    <location>
        <begin position="380"/>
        <end position="400"/>
    </location>
</feature>
<evidence type="ECO:0000313" key="3">
    <source>
        <dbReference type="EMBL" id="KPU43804.1"/>
    </source>
</evidence>
<dbReference type="Proteomes" id="UP000050326">
    <property type="component" value="Unassembled WGS sequence"/>
</dbReference>
<comment type="caution">
    <text evidence="3">The sequence shown here is derived from an EMBL/GenBank/DDBJ whole genome shotgun (WGS) entry which is preliminary data.</text>
</comment>
<dbReference type="RefSeq" id="WP_054875691.1">
    <property type="nucleotide sequence ID" value="NZ_LKET01000035.1"/>
</dbReference>
<evidence type="ECO:0000256" key="2">
    <source>
        <dbReference type="SAM" id="Phobius"/>
    </source>
</evidence>
<dbReference type="Gene3D" id="1.20.1250.20">
    <property type="entry name" value="MFS general substrate transporter like domains"/>
    <property type="match status" value="2"/>
</dbReference>
<dbReference type="Pfam" id="PF13347">
    <property type="entry name" value="MFS_2"/>
    <property type="match status" value="1"/>
</dbReference>
<keyword evidence="2" id="KW-1133">Transmembrane helix</keyword>
<name>A0A0P8YVS0_9CLOT</name>
<reference evidence="3 4" key="1">
    <citation type="submission" date="2015-09" db="EMBL/GenBank/DDBJ databases">
        <title>Genome sequence of Oxobacter pfennigii DSM 3222.</title>
        <authorList>
            <person name="Poehlein A."/>
            <person name="Bengelsdorf F.R."/>
            <person name="Schiel-Bengelsdorf B."/>
            <person name="Duerre P."/>
            <person name="Daniel R."/>
        </authorList>
    </citation>
    <scope>NUCLEOTIDE SEQUENCE [LARGE SCALE GENOMIC DNA]</scope>
    <source>
        <strain evidence="3 4">DSM 3222</strain>
    </source>
</reference>
<feature type="transmembrane region" description="Helical" evidence="2">
    <location>
        <begin position="183"/>
        <end position="201"/>
    </location>
</feature>
<keyword evidence="2" id="KW-0812">Transmembrane</keyword>
<protein>
    <submittedName>
        <fullName evidence="3">Melibiose carrier protein</fullName>
    </submittedName>
</protein>
<dbReference type="PANTHER" id="PTHR11328">
    <property type="entry name" value="MAJOR FACILITATOR SUPERFAMILY DOMAIN-CONTAINING PROTEIN"/>
    <property type="match status" value="1"/>
</dbReference>
<dbReference type="PANTHER" id="PTHR11328:SF36">
    <property type="entry name" value="MELIBIOSE PERMEASE"/>
    <property type="match status" value="1"/>
</dbReference>
<dbReference type="InterPro" id="IPR036259">
    <property type="entry name" value="MFS_trans_sf"/>
</dbReference>
<keyword evidence="1" id="KW-0813">Transport</keyword>
<feature type="transmembrane region" description="Helical" evidence="2">
    <location>
        <begin position="271"/>
        <end position="291"/>
    </location>
</feature>
<dbReference type="GO" id="GO:0015293">
    <property type="term" value="F:symporter activity"/>
    <property type="evidence" value="ECO:0007669"/>
    <property type="project" value="UniProtKB-KW"/>
</dbReference>
<dbReference type="AlphaFoldDB" id="A0A0P8YVS0"/>
<dbReference type="OrthoDB" id="9764596at2"/>
<dbReference type="STRING" id="36849.OXPF_26640"/>
<feature type="transmembrane region" description="Helical" evidence="2">
    <location>
        <begin position="238"/>
        <end position="265"/>
    </location>
</feature>
<accession>A0A0P8YVS0</accession>
<feature type="transmembrane region" description="Helical" evidence="2">
    <location>
        <begin position="412"/>
        <end position="435"/>
    </location>
</feature>
<dbReference type="SUPFAM" id="SSF103473">
    <property type="entry name" value="MFS general substrate transporter"/>
    <property type="match status" value="1"/>
</dbReference>
<keyword evidence="4" id="KW-1185">Reference proteome</keyword>